<evidence type="ECO:0000313" key="8">
    <source>
        <dbReference type="Proteomes" id="UP000282957"/>
    </source>
</evidence>
<reference evidence="7 8" key="1">
    <citation type="submission" date="2019-01" db="EMBL/GenBank/DDBJ databases">
        <authorList>
            <person name="Chen W.-M."/>
        </authorList>
    </citation>
    <scope>NUCLEOTIDE SEQUENCE [LARGE SCALE GENOMIC DNA]</scope>
    <source>
        <strain evidence="7 8">CCP-6</strain>
    </source>
</reference>
<dbReference type="GO" id="GO:0071555">
    <property type="term" value="P:cell wall organization"/>
    <property type="evidence" value="ECO:0007669"/>
    <property type="project" value="UniProtKB-KW"/>
</dbReference>
<dbReference type="SUPFAM" id="SSF55846">
    <property type="entry name" value="N-acetylmuramoyl-L-alanine amidase-like"/>
    <property type="match status" value="1"/>
</dbReference>
<dbReference type="GO" id="GO:0009254">
    <property type="term" value="P:peptidoglycan turnover"/>
    <property type="evidence" value="ECO:0007669"/>
    <property type="project" value="TreeGrafter"/>
</dbReference>
<evidence type="ECO:0000256" key="4">
    <source>
        <dbReference type="ARBA" id="ARBA00022801"/>
    </source>
</evidence>
<dbReference type="CDD" id="cd06583">
    <property type="entry name" value="PGRP"/>
    <property type="match status" value="1"/>
</dbReference>
<dbReference type="Proteomes" id="UP000282957">
    <property type="component" value="Unassembled WGS sequence"/>
</dbReference>
<dbReference type="InterPro" id="IPR036366">
    <property type="entry name" value="PGBDSf"/>
</dbReference>
<dbReference type="InterPro" id="IPR051206">
    <property type="entry name" value="NAMLAA_amidase_2"/>
</dbReference>
<evidence type="ECO:0000259" key="6">
    <source>
        <dbReference type="SMART" id="SM00644"/>
    </source>
</evidence>
<dbReference type="SMART" id="SM00644">
    <property type="entry name" value="Ami_2"/>
    <property type="match status" value="1"/>
</dbReference>
<accession>A0A437MM44</accession>
<name>A0A437MM44_9PROT</name>
<comment type="catalytic activity">
    <reaction evidence="1">
        <text>Hydrolyzes the link between N-acetylmuramoyl residues and L-amino acid residues in certain cell-wall glycopeptides.</text>
        <dbReference type="EC" id="3.5.1.28"/>
    </reaction>
</comment>
<dbReference type="AlphaFoldDB" id="A0A437MM44"/>
<dbReference type="GO" id="GO:0008745">
    <property type="term" value="F:N-acetylmuramoyl-L-alanine amidase activity"/>
    <property type="evidence" value="ECO:0007669"/>
    <property type="project" value="UniProtKB-EC"/>
</dbReference>
<gene>
    <name evidence="7" type="ORF">EOD42_00760</name>
</gene>
<dbReference type="EC" id="3.5.1.28" evidence="3"/>
<dbReference type="Gene3D" id="3.40.80.10">
    <property type="entry name" value="Peptidoglycan recognition protein-like"/>
    <property type="match status" value="1"/>
</dbReference>
<keyword evidence="8" id="KW-1185">Reference proteome</keyword>
<comment type="similarity">
    <text evidence="2">Belongs to the N-acetylmuramoyl-L-alanine amidase 2 family.</text>
</comment>
<evidence type="ECO:0000256" key="2">
    <source>
        <dbReference type="ARBA" id="ARBA00007553"/>
    </source>
</evidence>
<dbReference type="Pfam" id="PF01510">
    <property type="entry name" value="Amidase_2"/>
    <property type="match status" value="1"/>
</dbReference>
<dbReference type="OrthoDB" id="9794842at2"/>
<keyword evidence="4" id="KW-0378">Hydrolase</keyword>
<protein>
    <recommendedName>
        <fullName evidence="3">N-acetylmuramoyl-L-alanine amidase</fullName>
        <ecNumber evidence="3">3.5.1.28</ecNumber>
    </recommendedName>
</protein>
<evidence type="ECO:0000256" key="5">
    <source>
        <dbReference type="ARBA" id="ARBA00023316"/>
    </source>
</evidence>
<evidence type="ECO:0000256" key="3">
    <source>
        <dbReference type="ARBA" id="ARBA00011901"/>
    </source>
</evidence>
<evidence type="ECO:0000256" key="1">
    <source>
        <dbReference type="ARBA" id="ARBA00001561"/>
    </source>
</evidence>
<dbReference type="GO" id="GO:0009253">
    <property type="term" value="P:peptidoglycan catabolic process"/>
    <property type="evidence" value="ECO:0007669"/>
    <property type="project" value="InterPro"/>
</dbReference>
<evidence type="ECO:0000313" key="7">
    <source>
        <dbReference type="EMBL" id="RVT98676.1"/>
    </source>
</evidence>
<dbReference type="PANTHER" id="PTHR30417:SF1">
    <property type="entry name" value="N-ACETYLMURAMOYL-L-ALANINE AMIDASE AMID"/>
    <property type="match status" value="1"/>
</dbReference>
<comment type="caution">
    <text evidence="7">The sequence shown here is derived from an EMBL/GenBank/DDBJ whole genome shotgun (WGS) entry which is preliminary data.</text>
</comment>
<proteinExistence type="inferred from homology"/>
<feature type="domain" description="N-acetylmuramoyl-L-alanine amidase" evidence="6">
    <location>
        <begin position="7"/>
        <end position="144"/>
    </location>
</feature>
<dbReference type="PANTHER" id="PTHR30417">
    <property type="entry name" value="N-ACETYLMURAMOYL-L-ALANINE AMIDASE AMID"/>
    <property type="match status" value="1"/>
</dbReference>
<dbReference type="EMBL" id="SACL01000001">
    <property type="protein sequence ID" value="RVT98676.1"/>
    <property type="molecule type" value="Genomic_DNA"/>
</dbReference>
<sequence length="231" mass="25355">MTRLAPSPNHDERPAGVPIDTLVLHYTGMQTGRAAIERLRDPAARVSSHYVVEEDGTIFALVPEERRAWHAGVSFWRGHELLNGRSIGIEIVNPGHEWGYRPFPVLQMAAVTDLCLEIMSRHPIPQRNVVAHSDIAPDRKEDPGELFDWQELAGQGVGLWPADLPPVPGADPAALLARIGYRTDLPIPVLLRAFQRHWRPMLVDGLADAETLARLSAVALLCESEAGTAAA</sequence>
<dbReference type="InterPro" id="IPR002502">
    <property type="entry name" value="Amidase_domain"/>
</dbReference>
<dbReference type="RefSeq" id="WP_127785148.1">
    <property type="nucleotide sequence ID" value="NZ_SACL01000001.1"/>
</dbReference>
<dbReference type="InterPro" id="IPR036505">
    <property type="entry name" value="Amidase/PGRP_sf"/>
</dbReference>
<dbReference type="InterPro" id="IPR036365">
    <property type="entry name" value="PGBD-like_sf"/>
</dbReference>
<dbReference type="Gene3D" id="1.10.101.10">
    <property type="entry name" value="PGBD-like superfamily/PGBD"/>
    <property type="match status" value="1"/>
</dbReference>
<dbReference type="GO" id="GO:0019867">
    <property type="term" value="C:outer membrane"/>
    <property type="evidence" value="ECO:0007669"/>
    <property type="project" value="TreeGrafter"/>
</dbReference>
<keyword evidence="5" id="KW-0961">Cell wall biogenesis/degradation</keyword>
<dbReference type="SUPFAM" id="SSF47090">
    <property type="entry name" value="PGBD-like"/>
    <property type="match status" value="1"/>
</dbReference>
<organism evidence="7 8">
    <name type="scientific">Rhodovarius crocodyli</name>
    <dbReference type="NCBI Taxonomy" id="1979269"/>
    <lineage>
        <taxon>Bacteria</taxon>
        <taxon>Pseudomonadati</taxon>
        <taxon>Pseudomonadota</taxon>
        <taxon>Alphaproteobacteria</taxon>
        <taxon>Acetobacterales</taxon>
        <taxon>Roseomonadaceae</taxon>
        <taxon>Rhodovarius</taxon>
    </lineage>
</organism>